<evidence type="ECO:0000313" key="8">
    <source>
        <dbReference type="EMBL" id="MDQ0254330.1"/>
    </source>
</evidence>
<keyword evidence="9" id="KW-1185">Reference proteome</keyword>
<dbReference type="SUPFAM" id="SSF53927">
    <property type="entry name" value="Cytidine deaminase-like"/>
    <property type="match status" value="1"/>
</dbReference>
<dbReference type="PROSITE" id="PS00903">
    <property type="entry name" value="CYT_DCMP_DEAMINASES_1"/>
    <property type="match status" value="1"/>
</dbReference>
<dbReference type="InterPro" id="IPR002125">
    <property type="entry name" value="CMP_dCMP_dom"/>
</dbReference>
<dbReference type="CDD" id="cd01286">
    <property type="entry name" value="deoxycytidylate_deaminase"/>
    <property type="match status" value="1"/>
</dbReference>
<dbReference type="PANTHER" id="PTHR11086:SF18">
    <property type="entry name" value="DEOXYCYTIDYLATE DEAMINASE"/>
    <property type="match status" value="1"/>
</dbReference>
<dbReference type="PROSITE" id="PS51747">
    <property type="entry name" value="CYT_DCMP_DEAMINASES_2"/>
    <property type="match status" value="1"/>
</dbReference>
<dbReference type="Pfam" id="PF00383">
    <property type="entry name" value="dCMP_cyt_deam_1"/>
    <property type="match status" value="1"/>
</dbReference>
<evidence type="ECO:0000259" key="7">
    <source>
        <dbReference type="PROSITE" id="PS51747"/>
    </source>
</evidence>
<comment type="caution">
    <text evidence="8">The sequence shown here is derived from an EMBL/GenBank/DDBJ whole genome shotgun (WGS) entry which is preliminary data.</text>
</comment>
<evidence type="ECO:0000313" key="9">
    <source>
        <dbReference type="Proteomes" id="UP001230005"/>
    </source>
</evidence>
<dbReference type="NCBIfam" id="TIGR02571">
    <property type="entry name" value="ComEB"/>
    <property type="match status" value="1"/>
</dbReference>
<dbReference type="InterPro" id="IPR013404">
    <property type="entry name" value="Competence_ComEB"/>
</dbReference>
<dbReference type="Gene3D" id="3.40.140.10">
    <property type="entry name" value="Cytidine Deaminase, domain 2"/>
    <property type="match status" value="1"/>
</dbReference>
<dbReference type="RefSeq" id="WP_307324139.1">
    <property type="nucleotide sequence ID" value="NZ_JAUSUG010000005.1"/>
</dbReference>
<organism evidence="8 9">
    <name type="scientific">Evansella vedderi</name>
    <dbReference type="NCBI Taxonomy" id="38282"/>
    <lineage>
        <taxon>Bacteria</taxon>
        <taxon>Bacillati</taxon>
        <taxon>Bacillota</taxon>
        <taxon>Bacilli</taxon>
        <taxon>Bacillales</taxon>
        <taxon>Bacillaceae</taxon>
        <taxon>Evansella</taxon>
    </lineage>
</organism>
<gene>
    <name evidence="8" type="ORF">J2S74_001705</name>
</gene>
<evidence type="ECO:0000256" key="4">
    <source>
        <dbReference type="ARBA" id="ARBA00022801"/>
    </source>
</evidence>
<dbReference type="PANTHER" id="PTHR11086">
    <property type="entry name" value="DEOXYCYTIDYLATE DEAMINASE-RELATED"/>
    <property type="match status" value="1"/>
</dbReference>
<dbReference type="InterPro" id="IPR035105">
    <property type="entry name" value="Deoxycytidylate_deaminase_dom"/>
</dbReference>
<accession>A0ABT9ZTQ9</accession>
<dbReference type="EMBL" id="JAUSUG010000005">
    <property type="protein sequence ID" value="MDQ0254330.1"/>
    <property type="molecule type" value="Genomic_DNA"/>
</dbReference>
<reference evidence="8 9" key="1">
    <citation type="submission" date="2023-07" db="EMBL/GenBank/DDBJ databases">
        <title>Genomic Encyclopedia of Type Strains, Phase IV (KMG-IV): sequencing the most valuable type-strain genomes for metagenomic binning, comparative biology and taxonomic classification.</title>
        <authorList>
            <person name="Goeker M."/>
        </authorList>
    </citation>
    <scope>NUCLEOTIDE SEQUENCE [LARGE SCALE GENOMIC DNA]</scope>
    <source>
        <strain evidence="8 9">DSM 9768</strain>
    </source>
</reference>
<sequence length="188" mass="21214">MERISWHQYFMAQSHLLALRSTCSRLMVGATIVREKRIIAGGYNGAISGGVHCIDEGCYVIDNHCVRTIHAEVNALLQCAKFGVPTEGAEIYVTHFPCLNCCKSLIQAGIRKVYFAADYKNHPYAIELFEQSGVAVEQVELEEMILDRNNDEKLRFTADLLTQLERLGLKEDELAELKEKANRLYTSS</sequence>
<dbReference type="InterPro" id="IPR016193">
    <property type="entry name" value="Cytidine_deaminase-like"/>
</dbReference>
<dbReference type="InterPro" id="IPR016192">
    <property type="entry name" value="APOBEC/CMP_deaminase_Zn-bd"/>
</dbReference>
<evidence type="ECO:0000256" key="3">
    <source>
        <dbReference type="ARBA" id="ARBA00022723"/>
    </source>
</evidence>
<dbReference type="GO" id="GO:0004132">
    <property type="term" value="F:dCMP deaminase activity"/>
    <property type="evidence" value="ECO:0007669"/>
    <property type="project" value="UniProtKB-EC"/>
</dbReference>
<keyword evidence="5" id="KW-0862">Zinc</keyword>
<comment type="similarity">
    <text evidence="2">Belongs to the cytidine and deoxycytidylate deaminase family.</text>
</comment>
<proteinExistence type="inferred from homology"/>
<evidence type="ECO:0000256" key="6">
    <source>
        <dbReference type="NCBIfam" id="TIGR02571"/>
    </source>
</evidence>
<protein>
    <recommendedName>
        <fullName evidence="6">ComE operon protein 2</fullName>
    </recommendedName>
</protein>
<evidence type="ECO:0000256" key="5">
    <source>
        <dbReference type="ARBA" id="ARBA00022833"/>
    </source>
</evidence>
<keyword evidence="3" id="KW-0479">Metal-binding</keyword>
<comment type="cofactor">
    <cofactor evidence="1">
        <name>Zn(2+)</name>
        <dbReference type="ChEBI" id="CHEBI:29105"/>
    </cofactor>
</comment>
<name>A0ABT9ZTQ9_9BACI</name>
<evidence type="ECO:0000256" key="2">
    <source>
        <dbReference type="ARBA" id="ARBA00006576"/>
    </source>
</evidence>
<keyword evidence="4 8" id="KW-0378">Hydrolase</keyword>
<dbReference type="InterPro" id="IPR015517">
    <property type="entry name" value="dCMP_deaminase-rel"/>
</dbReference>
<evidence type="ECO:0000256" key="1">
    <source>
        <dbReference type="ARBA" id="ARBA00001947"/>
    </source>
</evidence>
<dbReference type="Proteomes" id="UP001230005">
    <property type="component" value="Unassembled WGS sequence"/>
</dbReference>
<feature type="domain" description="CMP/dCMP-type deaminase" evidence="7">
    <location>
        <begin position="5"/>
        <end position="132"/>
    </location>
</feature>